<accession>A0ABP6LB71</accession>
<evidence type="ECO:0000313" key="2">
    <source>
        <dbReference type="Proteomes" id="UP001499930"/>
    </source>
</evidence>
<dbReference type="InterPro" id="IPR032349">
    <property type="entry name" value="DUF4865"/>
</dbReference>
<evidence type="ECO:0000313" key="1">
    <source>
        <dbReference type="EMBL" id="GAA3037295.1"/>
    </source>
</evidence>
<dbReference type="EMBL" id="BAAAWD010000026">
    <property type="protein sequence ID" value="GAA3037295.1"/>
    <property type="molecule type" value="Genomic_DNA"/>
</dbReference>
<organism evidence="1 2">
    <name type="scientific">Streptosporangium longisporum</name>
    <dbReference type="NCBI Taxonomy" id="46187"/>
    <lineage>
        <taxon>Bacteria</taxon>
        <taxon>Bacillati</taxon>
        <taxon>Actinomycetota</taxon>
        <taxon>Actinomycetes</taxon>
        <taxon>Streptosporangiales</taxon>
        <taxon>Streptosporangiaceae</taxon>
        <taxon>Streptosporangium</taxon>
    </lineage>
</organism>
<dbReference type="RefSeq" id="WP_344906049.1">
    <property type="nucleotide sequence ID" value="NZ_BAAAWD010000026.1"/>
</dbReference>
<sequence>MYAEQYEITLPADYDMRIIRERVARAGHLLDDRAGLGLKAYLIRERGVDGSPVNQYAPFYLWNDAGAMAHFLVGGGGFQGIVRDFGRPPVHHWTGLAVVAGPARATVPAAASRHLAALPAGPDPDATGLGLAERIARETERLHTLARREGVHTAALALDPRDWRLLRFVLWQDAVPGDEDAAERYQVLHLSAPGLDDLAGMTDITVPR</sequence>
<gene>
    <name evidence="1" type="ORF">GCM10017559_76400</name>
</gene>
<name>A0ABP6LB71_9ACTN</name>
<reference evidence="2" key="1">
    <citation type="journal article" date="2019" name="Int. J. Syst. Evol. Microbiol.">
        <title>The Global Catalogue of Microorganisms (GCM) 10K type strain sequencing project: providing services to taxonomists for standard genome sequencing and annotation.</title>
        <authorList>
            <consortium name="The Broad Institute Genomics Platform"/>
            <consortium name="The Broad Institute Genome Sequencing Center for Infectious Disease"/>
            <person name="Wu L."/>
            <person name="Ma J."/>
        </authorList>
    </citation>
    <scope>NUCLEOTIDE SEQUENCE [LARGE SCALE GENOMIC DNA]</scope>
    <source>
        <strain evidence="2">JCM 3106</strain>
    </source>
</reference>
<comment type="caution">
    <text evidence="1">The sequence shown here is derived from an EMBL/GenBank/DDBJ whole genome shotgun (WGS) entry which is preliminary data.</text>
</comment>
<dbReference type="Proteomes" id="UP001499930">
    <property type="component" value="Unassembled WGS sequence"/>
</dbReference>
<proteinExistence type="predicted"/>
<protein>
    <submittedName>
        <fullName evidence="1">DUF4865 family protein</fullName>
    </submittedName>
</protein>
<dbReference type="Pfam" id="PF16157">
    <property type="entry name" value="DUF4865"/>
    <property type="match status" value="1"/>
</dbReference>
<keyword evidence="2" id="KW-1185">Reference proteome</keyword>